<sequence length="138" mass="15433">MRDSRCGWLESLDFSCRVPYREGDGPTKAVPLRLMKPLRKLIKPKVPLLAAELWERGRTVRWWKRLSCEGPPRAWIPAAAGDLGSEHGIDIVLADDNVARKVRESVAAAVEHGIELMLAEREADPNRSVVGRLLRSDG</sequence>
<dbReference type="STRING" id="28445.BHQ20_11670"/>
<evidence type="ECO:0000313" key="1">
    <source>
        <dbReference type="EMBL" id="ORA93157.1"/>
    </source>
</evidence>
<protein>
    <submittedName>
        <fullName evidence="1">Uncharacterized protein</fullName>
    </submittedName>
</protein>
<dbReference type="Proteomes" id="UP000192739">
    <property type="component" value="Unassembled WGS sequence"/>
</dbReference>
<dbReference type="AlphaFoldDB" id="A0A1E3SEU4"/>
<accession>A0A1E3SEU4</accession>
<name>A0A1E3SEU4_MYCIE</name>
<evidence type="ECO:0000313" key="2">
    <source>
        <dbReference type="Proteomes" id="UP000192739"/>
    </source>
</evidence>
<organism evidence="1 2">
    <name type="scientific">Mycobacterium intermedium</name>
    <dbReference type="NCBI Taxonomy" id="28445"/>
    <lineage>
        <taxon>Bacteria</taxon>
        <taxon>Bacillati</taxon>
        <taxon>Actinomycetota</taxon>
        <taxon>Actinomycetes</taxon>
        <taxon>Mycobacteriales</taxon>
        <taxon>Mycobacteriaceae</taxon>
        <taxon>Mycobacterium</taxon>
        <taxon>Mycobacterium simiae complex</taxon>
    </lineage>
</organism>
<dbReference type="EMBL" id="MVHT01000150">
    <property type="protein sequence ID" value="ORA93157.1"/>
    <property type="molecule type" value="Genomic_DNA"/>
</dbReference>
<reference evidence="1 2" key="1">
    <citation type="submission" date="2017-02" db="EMBL/GenBank/DDBJ databases">
        <title>The new phylogeny of genus Mycobacterium.</title>
        <authorList>
            <person name="Tortoli E."/>
            <person name="Trovato A."/>
            <person name="Cirillo D.M."/>
        </authorList>
    </citation>
    <scope>NUCLEOTIDE SEQUENCE [LARGE SCALE GENOMIC DNA]</scope>
    <source>
        <strain evidence="1 2">DSM 44049</strain>
    </source>
</reference>
<gene>
    <name evidence="1" type="ORF">BST27_29125</name>
</gene>
<comment type="caution">
    <text evidence="1">The sequence shown here is derived from an EMBL/GenBank/DDBJ whole genome shotgun (WGS) entry which is preliminary data.</text>
</comment>
<keyword evidence="2" id="KW-1185">Reference proteome</keyword>
<proteinExistence type="predicted"/>